<dbReference type="InterPro" id="IPR032675">
    <property type="entry name" value="LRR_dom_sf"/>
</dbReference>
<dbReference type="PROSITE" id="PS51450">
    <property type="entry name" value="LRR"/>
    <property type="match status" value="2"/>
</dbReference>
<dbReference type="Proteomes" id="UP001231189">
    <property type="component" value="Unassembled WGS sequence"/>
</dbReference>
<dbReference type="InterPro" id="IPR017441">
    <property type="entry name" value="Protein_kinase_ATP_BS"/>
</dbReference>
<evidence type="ECO:0000256" key="6">
    <source>
        <dbReference type="ARBA" id="ARBA00022553"/>
    </source>
</evidence>
<evidence type="ECO:0000313" key="26">
    <source>
        <dbReference type="Proteomes" id="UP001231189"/>
    </source>
</evidence>
<reference evidence="25" key="1">
    <citation type="submission" date="2023-07" db="EMBL/GenBank/DDBJ databases">
        <title>A chromosome-level genome assembly of Lolium multiflorum.</title>
        <authorList>
            <person name="Chen Y."/>
            <person name="Copetti D."/>
            <person name="Kolliker R."/>
            <person name="Studer B."/>
        </authorList>
    </citation>
    <scope>NUCLEOTIDE SEQUENCE</scope>
    <source>
        <strain evidence="25">02402/16</strain>
        <tissue evidence="25">Leaf</tissue>
    </source>
</reference>
<dbReference type="InterPro" id="IPR001245">
    <property type="entry name" value="Ser-Thr/Tyr_kinase_cat_dom"/>
</dbReference>
<evidence type="ECO:0000256" key="12">
    <source>
        <dbReference type="ARBA" id="ARBA00022741"/>
    </source>
</evidence>
<dbReference type="GO" id="GO:0004674">
    <property type="term" value="F:protein serine/threonine kinase activity"/>
    <property type="evidence" value="ECO:0007669"/>
    <property type="project" value="UniProtKB-KW"/>
</dbReference>
<evidence type="ECO:0000313" key="25">
    <source>
        <dbReference type="EMBL" id="KAK1604482.1"/>
    </source>
</evidence>
<evidence type="ECO:0000256" key="23">
    <source>
        <dbReference type="SAM" id="Phobius"/>
    </source>
</evidence>
<keyword evidence="5" id="KW-0723">Serine/threonine-protein kinase</keyword>
<keyword evidence="7" id="KW-0433">Leucine-rich repeat</keyword>
<dbReference type="Gene3D" id="3.30.200.20">
    <property type="entry name" value="Phosphorylase Kinase, domain 1"/>
    <property type="match status" value="1"/>
</dbReference>
<dbReference type="Pfam" id="PF00560">
    <property type="entry name" value="LRR_1"/>
    <property type="match status" value="3"/>
</dbReference>
<evidence type="ECO:0000256" key="15">
    <source>
        <dbReference type="ARBA" id="ARBA00022989"/>
    </source>
</evidence>
<dbReference type="InterPro" id="IPR051716">
    <property type="entry name" value="Plant_RL_S/T_kinase"/>
</dbReference>
<organism evidence="25 26">
    <name type="scientific">Lolium multiflorum</name>
    <name type="common">Italian ryegrass</name>
    <name type="synonym">Lolium perenne subsp. multiflorum</name>
    <dbReference type="NCBI Taxonomy" id="4521"/>
    <lineage>
        <taxon>Eukaryota</taxon>
        <taxon>Viridiplantae</taxon>
        <taxon>Streptophyta</taxon>
        <taxon>Embryophyta</taxon>
        <taxon>Tracheophyta</taxon>
        <taxon>Spermatophyta</taxon>
        <taxon>Magnoliopsida</taxon>
        <taxon>Liliopsida</taxon>
        <taxon>Poales</taxon>
        <taxon>Poaceae</taxon>
        <taxon>BOP clade</taxon>
        <taxon>Pooideae</taxon>
        <taxon>Poodae</taxon>
        <taxon>Poeae</taxon>
        <taxon>Poeae Chloroplast Group 2 (Poeae type)</taxon>
        <taxon>Loliodinae</taxon>
        <taxon>Loliinae</taxon>
        <taxon>Lolium</taxon>
    </lineage>
</organism>
<evidence type="ECO:0000256" key="2">
    <source>
        <dbReference type="ARBA" id="ARBA00008684"/>
    </source>
</evidence>
<dbReference type="Pfam" id="PF13855">
    <property type="entry name" value="LRR_8"/>
    <property type="match status" value="4"/>
</dbReference>
<keyword evidence="10" id="KW-0732">Signal</keyword>
<dbReference type="EC" id="2.7.11.1" evidence="3"/>
<comment type="subcellular location">
    <subcellularLocation>
        <location evidence="1">Cell membrane</location>
        <topology evidence="1">Single-pass membrane protein</topology>
    </subcellularLocation>
</comment>
<name>A0AAD8QN60_LOLMU</name>
<accession>A0AAD8QN60</accession>
<keyword evidence="12 21" id="KW-0547">Nucleotide-binding</keyword>
<proteinExistence type="inferred from homology"/>
<gene>
    <name evidence="25" type="ORF">QYE76_028155</name>
</gene>
<dbReference type="InterPro" id="IPR008271">
    <property type="entry name" value="Ser/Thr_kinase_AS"/>
</dbReference>
<evidence type="ECO:0000256" key="17">
    <source>
        <dbReference type="ARBA" id="ARBA00023170"/>
    </source>
</evidence>
<evidence type="ECO:0000256" key="5">
    <source>
        <dbReference type="ARBA" id="ARBA00022527"/>
    </source>
</evidence>
<dbReference type="Gene3D" id="3.80.10.10">
    <property type="entry name" value="Ribonuclease Inhibitor"/>
    <property type="match status" value="5"/>
</dbReference>
<keyword evidence="17" id="KW-0675">Receptor</keyword>
<keyword evidence="16 23" id="KW-0472">Membrane</keyword>
<dbReference type="PANTHER" id="PTHR48053:SF151">
    <property type="entry name" value="OS02G0216000 PROTEIN"/>
    <property type="match status" value="1"/>
</dbReference>
<evidence type="ECO:0000259" key="24">
    <source>
        <dbReference type="PROSITE" id="PS50011"/>
    </source>
</evidence>
<dbReference type="InterPro" id="IPR000719">
    <property type="entry name" value="Prot_kinase_dom"/>
</dbReference>
<dbReference type="InterPro" id="IPR013210">
    <property type="entry name" value="LRR_N_plant-typ"/>
</dbReference>
<evidence type="ECO:0000256" key="13">
    <source>
        <dbReference type="ARBA" id="ARBA00022777"/>
    </source>
</evidence>
<protein>
    <recommendedName>
        <fullName evidence="3">non-specific serine/threonine protein kinase</fullName>
        <ecNumber evidence="3">2.7.11.1</ecNumber>
    </recommendedName>
</protein>
<evidence type="ECO:0000256" key="3">
    <source>
        <dbReference type="ARBA" id="ARBA00012513"/>
    </source>
</evidence>
<dbReference type="PANTHER" id="PTHR48053">
    <property type="entry name" value="LEUCINE RICH REPEAT FAMILY PROTEIN, EXPRESSED"/>
    <property type="match status" value="1"/>
</dbReference>
<feature type="compositionally biased region" description="Polar residues" evidence="22">
    <location>
        <begin position="984"/>
        <end position="997"/>
    </location>
</feature>
<evidence type="ECO:0000256" key="1">
    <source>
        <dbReference type="ARBA" id="ARBA00004162"/>
    </source>
</evidence>
<keyword evidence="8" id="KW-0808">Transferase</keyword>
<comment type="catalytic activity">
    <reaction evidence="20">
        <text>L-seryl-[protein] + ATP = O-phospho-L-seryl-[protein] + ADP + H(+)</text>
        <dbReference type="Rhea" id="RHEA:17989"/>
        <dbReference type="Rhea" id="RHEA-COMP:9863"/>
        <dbReference type="Rhea" id="RHEA-COMP:11604"/>
        <dbReference type="ChEBI" id="CHEBI:15378"/>
        <dbReference type="ChEBI" id="CHEBI:29999"/>
        <dbReference type="ChEBI" id="CHEBI:30616"/>
        <dbReference type="ChEBI" id="CHEBI:83421"/>
        <dbReference type="ChEBI" id="CHEBI:456216"/>
        <dbReference type="EC" id="2.7.11.1"/>
    </reaction>
</comment>
<feature type="domain" description="Protein kinase" evidence="24">
    <location>
        <begin position="671"/>
        <end position="962"/>
    </location>
</feature>
<evidence type="ECO:0000256" key="18">
    <source>
        <dbReference type="ARBA" id="ARBA00023180"/>
    </source>
</evidence>
<evidence type="ECO:0000256" key="19">
    <source>
        <dbReference type="ARBA" id="ARBA00047899"/>
    </source>
</evidence>
<dbReference type="SUPFAM" id="SSF52058">
    <property type="entry name" value="L domain-like"/>
    <property type="match status" value="2"/>
</dbReference>
<evidence type="ECO:0000256" key="7">
    <source>
        <dbReference type="ARBA" id="ARBA00022614"/>
    </source>
</evidence>
<dbReference type="InterPro" id="IPR001611">
    <property type="entry name" value="Leu-rich_rpt"/>
</dbReference>
<dbReference type="FunFam" id="3.80.10.10:FF:001028">
    <property type="entry name" value="Putative leucine-rich repeat receptor-like serine/threonine-protein kinase"/>
    <property type="match status" value="1"/>
</dbReference>
<keyword evidence="14 21" id="KW-0067">ATP-binding</keyword>
<dbReference type="InterPro" id="IPR003591">
    <property type="entry name" value="Leu-rich_rpt_typical-subtyp"/>
</dbReference>
<keyword evidence="26" id="KW-1185">Reference proteome</keyword>
<evidence type="ECO:0000256" key="22">
    <source>
        <dbReference type="SAM" id="MobiDB-lite"/>
    </source>
</evidence>
<dbReference type="SUPFAM" id="SSF56112">
    <property type="entry name" value="Protein kinase-like (PK-like)"/>
    <property type="match status" value="1"/>
</dbReference>
<evidence type="ECO:0000256" key="14">
    <source>
        <dbReference type="ARBA" id="ARBA00022840"/>
    </source>
</evidence>
<dbReference type="EMBL" id="JAUUTY010000007">
    <property type="protein sequence ID" value="KAK1604482.1"/>
    <property type="molecule type" value="Genomic_DNA"/>
</dbReference>
<evidence type="ECO:0000256" key="10">
    <source>
        <dbReference type="ARBA" id="ARBA00022729"/>
    </source>
</evidence>
<comment type="caution">
    <text evidence="25">The sequence shown here is derived from an EMBL/GenBank/DDBJ whole genome shotgun (WGS) entry which is preliminary data.</text>
</comment>
<sequence length="997" mass="106558">MAKLLAIPIIVIIHVGLIVPIAVFAAMAAGAATVADDRFALLAFLSDVSADPGGALTDWGRSPGFCNWTGVACGHGPAGRRRVTQLVLSGHGIGGVISPALGRMSFLTVLDLSSNGFTGEIPVELAALSRLTQLSLTNNLLEGAIPSGIGLLRELYYLDLSGNRLSGGIPDTLFCNCSALQYMDLANNSLTGHIPYAGECRLPSLRYLLLWSNGLSGPIPSALSNSPILEWVDFESNYLAGELPSQVFDRLPRLQYLYLSYNNLSSHDGNTNLDPFFRSLSNCTRLQELELAGNGLGGRLPPFIGDLSRRFRQIHLEDNAISGSIPLNISGLVNLTYLNLSNNLLNGSIPPDLSHIRRLERLYLSNNLLSGEIPRSIGELPHLGLLDLSGNRLVGTIPDTFSNLTQLRRLMLHHNRLAGVIPRSLGDCQNLEIVDLSYNGLQGEIPAHVAAMDSLKIYLNLSNNHLEGPLPIELSKMDMILALDLSSNELAGAIPSQLGGCVALEYLNLSNNKLRGALPTAVAALPFLEVIDVSRNGLSGALPESLQVSTSLRDADFSYNNFSGVVPQEGVLANLSAAAFRGNPGLCSNGNALGIGVCGSRRVGRRRAMLPAVVGIIAAVCVMLLCAAWCRSMAKARTTRQSTWLVGGQEQAEREHPRISYRELSEATGGFAESSVIGAGRFGRVYEGTLRGGVRVAVKVLVEPKGSGDGEVSVSFRRECEALRRTRHKNLIRVITTCSTANFNALVLPLMPQGSLEAHLYPHNDVGGGLGFEQLVSIVSDVAEGMAYLHHYAAARVVHCDLKPSNVLLDEGMRAVVSDFGIARLVAGVDGDASSTSSISTGLLQGSVGYMAPEYGLGGRPSVRGDVYSFGVMLLELLTGKRPTDVIFSEGLTLHDWVRRHYPQDVAGAVAHAPWRRDVVDGTVQVADMAVVELIELGLACTQYSPALRPSMADACHEITWIKEDLAKHGGGADAADDDGGRRSFSTTKDSLFSNSS</sequence>
<dbReference type="FunFam" id="3.80.10.10:FF:000363">
    <property type="entry name" value="Leucine-rich repeat family protein"/>
    <property type="match status" value="1"/>
</dbReference>
<evidence type="ECO:0000256" key="16">
    <source>
        <dbReference type="ARBA" id="ARBA00023136"/>
    </source>
</evidence>
<evidence type="ECO:0000256" key="20">
    <source>
        <dbReference type="ARBA" id="ARBA00048679"/>
    </source>
</evidence>
<dbReference type="GO" id="GO:0005886">
    <property type="term" value="C:plasma membrane"/>
    <property type="evidence" value="ECO:0007669"/>
    <property type="project" value="UniProtKB-SubCell"/>
</dbReference>
<dbReference type="Gene3D" id="1.10.510.10">
    <property type="entry name" value="Transferase(Phosphotransferase) domain 1"/>
    <property type="match status" value="1"/>
</dbReference>
<dbReference type="PROSITE" id="PS00107">
    <property type="entry name" value="PROTEIN_KINASE_ATP"/>
    <property type="match status" value="1"/>
</dbReference>
<dbReference type="PROSITE" id="PS00108">
    <property type="entry name" value="PROTEIN_KINASE_ST"/>
    <property type="match status" value="1"/>
</dbReference>
<dbReference type="Pfam" id="PF08263">
    <property type="entry name" value="LRRNT_2"/>
    <property type="match status" value="1"/>
</dbReference>
<keyword evidence="4" id="KW-1003">Cell membrane</keyword>
<comment type="similarity">
    <text evidence="2">Belongs to the protein kinase superfamily. Ser/Thr protein kinase family.</text>
</comment>
<dbReference type="FunFam" id="1.10.510.10:FF:000358">
    <property type="entry name" value="Putative leucine-rich repeat receptor-like serine/threonine-protein kinase"/>
    <property type="match status" value="1"/>
</dbReference>
<dbReference type="InterPro" id="IPR011009">
    <property type="entry name" value="Kinase-like_dom_sf"/>
</dbReference>
<dbReference type="SMART" id="SM00369">
    <property type="entry name" value="LRR_TYP"/>
    <property type="match status" value="9"/>
</dbReference>
<evidence type="ECO:0000256" key="4">
    <source>
        <dbReference type="ARBA" id="ARBA00022475"/>
    </source>
</evidence>
<evidence type="ECO:0000256" key="9">
    <source>
        <dbReference type="ARBA" id="ARBA00022692"/>
    </source>
</evidence>
<comment type="catalytic activity">
    <reaction evidence="19">
        <text>L-threonyl-[protein] + ATP = O-phospho-L-threonyl-[protein] + ADP + H(+)</text>
        <dbReference type="Rhea" id="RHEA:46608"/>
        <dbReference type="Rhea" id="RHEA-COMP:11060"/>
        <dbReference type="Rhea" id="RHEA-COMP:11605"/>
        <dbReference type="ChEBI" id="CHEBI:15378"/>
        <dbReference type="ChEBI" id="CHEBI:30013"/>
        <dbReference type="ChEBI" id="CHEBI:30616"/>
        <dbReference type="ChEBI" id="CHEBI:61977"/>
        <dbReference type="ChEBI" id="CHEBI:456216"/>
        <dbReference type="EC" id="2.7.11.1"/>
    </reaction>
</comment>
<evidence type="ECO:0000256" key="8">
    <source>
        <dbReference type="ARBA" id="ARBA00022679"/>
    </source>
</evidence>
<keyword evidence="9 23" id="KW-0812">Transmembrane</keyword>
<evidence type="ECO:0000256" key="11">
    <source>
        <dbReference type="ARBA" id="ARBA00022737"/>
    </source>
</evidence>
<keyword evidence="11" id="KW-0677">Repeat</keyword>
<keyword evidence="13" id="KW-0418">Kinase</keyword>
<keyword evidence="15 23" id="KW-1133">Transmembrane helix</keyword>
<keyword evidence="18" id="KW-0325">Glycoprotein</keyword>
<dbReference type="CDD" id="cd14066">
    <property type="entry name" value="STKc_IRAK"/>
    <property type="match status" value="1"/>
</dbReference>
<dbReference type="GO" id="GO:0005524">
    <property type="term" value="F:ATP binding"/>
    <property type="evidence" value="ECO:0007669"/>
    <property type="project" value="UniProtKB-UniRule"/>
</dbReference>
<dbReference type="SMART" id="SM00220">
    <property type="entry name" value="S_TKc"/>
    <property type="match status" value="1"/>
</dbReference>
<dbReference type="Pfam" id="PF07714">
    <property type="entry name" value="PK_Tyr_Ser-Thr"/>
    <property type="match status" value="1"/>
</dbReference>
<feature type="transmembrane region" description="Helical" evidence="23">
    <location>
        <begin position="608"/>
        <end position="630"/>
    </location>
</feature>
<dbReference type="PROSITE" id="PS50011">
    <property type="entry name" value="PROTEIN_KINASE_DOM"/>
    <property type="match status" value="1"/>
</dbReference>
<evidence type="ECO:0000256" key="21">
    <source>
        <dbReference type="PROSITE-ProRule" id="PRU10141"/>
    </source>
</evidence>
<feature type="region of interest" description="Disordered" evidence="22">
    <location>
        <begin position="969"/>
        <end position="997"/>
    </location>
</feature>
<keyword evidence="6" id="KW-0597">Phosphoprotein</keyword>
<dbReference type="AlphaFoldDB" id="A0AAD8QN60"/>
<feature type="binding site" evidence="21">
    <location>
        <position position="699"/>
    </location>
    <ligand>
        <name>ATP</name>
        <dbReference type="ChEBI" id="CHEBI:30616"/>
    </ligand>
</feature>